<evidence type="ECO:0000256" key="2">
    <source>
        <dbReference type="ARBA" id="ARBA00022741"/>
    </source>
</evidence>
<evidence type="ECO:0000259" key="4">
    <source>
        <dbReference type="PROSITE" id="PS50862"/>
    </source>
</evidence>
<dbReference type="OrthoDB" id="9802326at2"/>
<dbReference type="GO" id="GO:0006430">
    <property type="term" value="P:lysyl-tRNA aminoacylation"/>
    <property type="evidence" value="ECO:0007669"/>
    <property type="project" value="InterPro"/>
</dbReference>
<keyword evidence="5" id="KW-0648">Protein biosynthesis</keyword>
<dbReference type="PANTHER" id="PTHR42918">
    <property type="entry name" value="LYSYL-TRNA SYNTHETASE"/>
    <property type="match status" value="1"/>
</dbReference>
<dbReference type="InterPro" id="IPR004525">
    <property type="entry name" value="EpmA"/>
</dbReference>
<dbReference type="Gene3D" id="3.30.930.10">
    <property type="entry name" value="Bira Bifunctional Protein, Domain 2"/>
    <property type="match status" value="1"/>
</dbReference>
<dbReference type="GO" id="GO:0000049">
    <property type="term" value="F:tRNA binding"/>
    <property type="evidence" value="ECO:0007669"/>
    <property type="project" value="TreeGrafter"/>
</dbReference>
<evidence type="ECO:0000256" key="1">
    <source>
        <dbReference type="ARBA" id="ARBA00022598"/>
    </source>
</evidence>
<proteinExistence type="predicted"/>
<dbReference type="KEGG" id="pnd:Pla175_05320"/>
<dbReference type="NCBIfam" id="NF006828">
    <property type="entry name" value="PRK09350.1"/>
    <property type="match status" value="1"/>
</dbReference>
<dbReference type="SUPFAM" id="SSF55681">
    <property type="entry name" value="Class II aaRS and biotin synthetases"/>
    <property type="match status" value="1"/>
</dbReference>
<dbReference type="PROSITE" id="PS50862">
    <property type="entry name" value="AA_TRNA_LIGASE_II"/>
    <property type="match status" value="1"/>
</dbReference>
<keyword evidence="3" id="KW-0067">ATP-binding</keyword>
<dbReference type="GO" id="GO:0003746">
    <property type="term" value="F:translation elongation factor activity"/>
    <property type="evidence" value="ECO:0007669"/>
    <property type="project" value="UniProtKB-KW"/>
</dbReference>
<sequence length="331" mass="36136">MNRLDRLRMRAQMLSRLRAFFAQHGFLEVETPALSAEVIPELHIEPWRASQAPRSLRPRVGGSAGCSDHDDPSLRYLQASPELHMKRLLCEGSGPIIQVARAYRADEQGPLHNAEFTMVEWYRPGDGMAEGIALLDALVQRVAGAPAAVRTSYREAFVRHQGLDPFTATQSELSSACESLGVDLSRDVAAGGDRDGLLNIILALGVEPHLGRDAPEALYHYPGSQASLARTTTDPHGAAVAERFELYWRGVELANGYHELCDAEELRRRLERVNHGRVELGHAALPLPEALLGAMAHPGLPASTGVALGFDRLVMLAAGAESIDQVMTYRD</sequence>
<organism evidence="5 6">
    <name type="scientific">Pirellulimonas nuda</name>
    <dbReference type="NCBI Taxonomy" id="2528009"/>
    <lineage>
        <taxon>Bacteria</taxon>
        <taxon>Pseudomonadati</taxon>
        <taxon>Planctomycetota</taxon>
        <taxon>Planctomycetia</taxon>
        <taxon>Pirellulales</taxon>
        <taxon>Lacipirellulaceae</taxon>
        <taxon>Pirellulimonas</taxon>
    </lineage>
</organism>
<dbReference type="GO" id="GO:0004824">
    <property type="term" value="F:lysine-tRNA ligase activity"/>
    <property type="evidence" value="ECO:0007669"/>
    <property type="project" value="InterPro"/>
</dbReference>
<evidence type="ECO:0000313" key="5">
    <source>
        <dbReference type="EMBL" id="QDU87176.1"/>
    </source>
</evidence>
<evidence type="ECO:0000256" key="3">
    <source>
        <dbReference type="ARBA" id="ARBA00022840"/>
    </source>
</evidence>
<keyword evidence="2" id="KW-0547">Nucleotide-binding</keyword>
<dbReference type="AlphaFoldDB" id="A0A518D6U7"/>
<protein>
    <submittedName>
        <fullName evidence="5">Elongation factor P--(R)-beta-lysine ligase</fullName>
        <ecNumber evidence="5">6.3.1.-</ecNumber>
    </submittedName>
</protein>
<dbReference type="EMBL" id="CP036291">
    <property type="protein sequence ID" value="QDU87176.1"/>
    <property type="molecule type" value="Genomic_DNA"/>
</dbReference>
<gene>
    <name evidence="5" type="primary">epmA</name>
    <name evidence="5" type="ORF">Pla175_05320</name>
</gene>
<dbReference type="InterPro" id="IPR006195">
    <property type="entry name" value="aa-tRNA-synth_II"/>
</dbReference>
<keyword evidence="1 5" id="KW-0436">Ligase</keyword>
<dbReference type="InterPro" id="IPR045864">
    <property type="entry name" value="aa-tRNA-synth_II/BPL/LPL"/>
</dbReference>
<reference evidence="5 6" key="1">
    <citation type="submission" date="2019-02" db="EMBL/GenBank/DDBJ databases">
        <title>Deep-cultivation of Planctomycetes and their phenomic and genomic characterization uncovers novel biology.</title>
        <authorList>
            <person name="Wiegand S."/>
            <person name="Jogler M."/>
            <person name="Boedeker C."/>
            <person name="Pinto D."/>
            <person name="Vollmers J."/>
            <person name="Rivas-Marin E."/>
            <person name="Kohn T."/>
            <person name="Peeters S.H."/>
            <person name="Heuer A."/>
            <person name="Rast P."/>
            <person name="Oberbeckmann S."/>
            <person name="Bunk B."/>
            <person name="Jeske O."/>
            <person name="Meyerdierks A."/>
            <person name="Storesund J.E."/>
            <person name="Kallscheuer N."/>
            <person name="Luecker S."/>
            <person name="Lage O.M."/>
            <person name="Pohl T."/>
            <person name="Merkel B.J."/>
            <person name="Hornburger P."/>
            <person name="Mueller R.-W."/>
            <person name="Bruemmer F."/>
            <person name="Labrenz M."/>
            <person name="Spormann A.M."/>
            <person name="Op den Camp H."/>
            <person name="Overmann J."/>
            <person name="Amann R."/>
            <person name="Jetten M.S.M."/>
            <person name="Mascher T."/>
            <person name="Medema M.H."/>
            <person name="Devos D.P."/>
            <person name="Kaster A.-K."/>
            <person name="Ovreas L."/>
            <person name="Rohde M."/>
            <person name="Galperin M.Y."/>
            <person name="Jogler C."/>
        </authorList>
    </citation>
    <scope>NUCLEOTIDE SEQUENCE [LARGE SCALE GENOMIC DNA]</scope>
    <source>
        <strain evidence="5 6">Pla175</strain>
    </source>
</reference>
<dbReference type="Pfam" id="PF00152">
    <property type="entry name" value="tRNA-synt_2"/>
    <property type="match status" value="1"/>
</dbReference>
<dbReference type="PANTHER" id="PTHR42918:SF6">
    <property type="entry name" value="ELONGATION FACTOR P--(R)-BETA-LYSINE LIGASE"/>
    <property type="match status" value="1"/>
</dbReference>
<dbReference type="InterPro" id="IPR004364">
    <property type="entry name" value="Aa-tRNA-synt_II"/>
</dbReference>
<dbReference type="GO" id="GO:0005829">
    <property type="term" value="C:cytosol"/>
    <property type="evidence" value="ECO:0007669"/>
    <property type="project" value="TreeGrafter"/>
</dbReference>
<feature type="domain" description="Aminoacyl-transfer RNA synthetases class-II family profile" evidence="4">
    <location>
        <begin position="7"/>
        <end position="331"/>
    </location>
</feature>
<dbReference type="EC" id="6.3.1.-" evidence="5"/>
<accession>A0A518D6U7</accession>
<evidence type="ECO:0000313" key="6">
    <source>
        <dbReference type="Proteomes" id="UP000317429"/>
    </source>
</evidence>
<name>A0A518D6U7_9BACT</name>
<keyword evidence="5" id="KW-0251">Elongation factor</keyword>
<dbReference type="GO" id="GO:0005524">
    <property type="term" value="F:ATP binding"/>
    <property type="evidence" value="ECO:0007669"/>
    <property type="project" value="UniProtKB-KW"/>
</dbReference>
<keyword evidence="6" id="KW-1185">Reference proteome</keyword>
<dbReference type="RefSeq" id="WP_145281078.1">
    <property type="nucleotide sequence ID" value="NZ_CP036291.1"/>
</dbReference>
<dbReference type="NCBIfam" id="TIGR00462">
    <property type="entry name" value="genX"/>
    <property type="match status" value="1"/>
</dbReference>
<dbReference type="Proteomes" id="UP000317429">
    <property type="component" value="Chromosome"/>
</dbReference>